<dbReference type="Pfam" id="PF00211">
    <property type="entry name" value="Guanylate_cyc"/>
    <property type="match status" value="1"/>
</dbReference>
<dbReference type="SUPFAM" id="SSF48452">
    <property type="entry name" value="TPR-like"/>
    <property type="match status" value="1"/>
</dbReference>
<gene>
    <name evidence="2" type="ORF">FDP22_15385</name>
</gene>
<organism evidence="2 3">
    <name type="scientific">Paroceanicella profunda</name>
    <dbReference type="NCBI Taxonomy" id="2579971"/>
    <lineage>
        <taxon>Bacteria</taxon>
        <taxon>Pseudomonadati</taxon>
        <taxon>Pseudomonadota</taxon>
        <taxon>Alphaproteobacteria</taxon>
        <taxon>Rhodobacterales</taxon>
        <taxon>Paracoccaceae</taxon>
        <taxon>Paroceanicella</taxon>
    </lineage>
</organism>
<name>A0A5B8FWX4_9RHOB</name>
<dbReference type="GO" id="GO:0004016">
    <property type="term" value="F:adenylate cyclase activity"/>
    <property type="evidence" value="ECO:0007669"/>
    <property type="project" value="UniProtKB-ARBA"/>
</dbReference>
<dbReference type="CDD" id="cd07302">
    <property type="entry name" value="CHD"/>
    <property type="match status" value="1"/>
</dbReference>
<dbReference type="SUPFAM" id="SSF55073">
    <property type="entry name" value="Nucleotide cyclase"/>
    <property type="match status" value="1"/>
</dbReference>
<dbReference type="GO" id="GO:0035556">
    <property type="term" value="P:intracellular signal transduction"/>
    <property type="evidence" value="ECO:0007669"/>
    <property type="project" value="InterPro"/>
</dbReference>
<dbReference type="PROSITE" id="PS50125">
    <property type="entry name" value="GUANYLATE_CYCLASE_2"/>
    <property type="match status" value="1"/>
</dbReference>
<dbReference type="InterPro" id="IPR050697">
    <property type="entry name" value="Adenylyl/Guanylyl_Cyclase_3/4"/>
</dbReference>
<dbReference type="InterPro" id="IPR011990">
    <property type="entry name" value="TPR-like_helical_dom_sf"/>
</dbReference>
<evidence type="ECO:0000313" key="3">
    <source>
        <dbReference type="Proteomes" id="UP000305888"/>
    </source>
</evidence>
<dbReference type="PANTHER" id="PTHR43081:SF19">
    <property type="entry name" value="PH-SENSITIVE ADENYLATE CYCLASE RV1264"/>
    <property type="match status" value="1"/>
</dbReference>
<dbReference type="EMBL" id="CP040818">
    <property type="protein sequence ID" value="QDL93045.1"/>
    <property type="molecule type" value="Genomic_DNA"/>
</dbReference>
<accession>A0A5B8FWX4</accession>
<reference evidence="2 3" key="1">
    <citation type="submission" date="2019-06" db="EMBL/GenBank/DDBJ databases">
        <title>Genome sequence of Rhodobacteraceae bacterium D4M1.</title>
        <authorList>
            <person name="Cao J."/>
        </authorList>
    </citation>
    <scope>NUCLEOTIDE SEQUENCE [LARGE SCALE GENOMIC DNA]</scope>
    <source>
        <strain evidence="2 3">D4M1</strain>
    </source>
</reference>
<dbReference type="Gene3D" id="3.30.70.1230">
    <property type="entry name" value="Nucleotide cyclase"/>
    <property type="match status" value="1"/>
</dbReference>
<keyword evidence="3" id="KW-1185">Reference proteome</keyword>
<dbReference type="PANTHER" id="PTHR43081">
    <property type="entry name" value="ADENYLATE CYCLASE, TERMINAL-DIFFERENTIATION SPECIFIC-RELATED"/>
    <property type="match status" value="1"/>
</dbReference>
<evidence type="ECO:0000313" key="2">
    <source>
        <dbReference type="EMBL" id="QDL93045.1"/>
    </source>
</evidence>
<dbReference type="RefSeq" id="WP_138574984.1">
    <property type="nucleotide sequence ID" value="NZ_CP040818.1"/>
</dbReference>
<dbReference type="Proteomes" id="UP000305888">
    <property type="component" value="Chromosome"/>
</dbReference>
<dbReference type="KEGG" id="ppru:FDP22_15385"/>
<feature type="domain" description="Guanylate cyclase" evidence="1">
    <location>
        <begin position="26"/>
        <end position="142"/>
    </location>
</feature>
<dbReference type="AlphaFoldDB" id="A0A5B8FWX4"/>
<sequence length="600" mass="65417">MSQNVGHLGSTDGSGVGTVPVRRLRCVVFADMAGYSALTSQDETGTHAMWMHFISAVLTPSVQSQGGTVIRLLGDGALLTFDSATAGLEWALQVQDIIRAHREAELRPYPGLSLRIGVHICEAIVQDGDIYGDGVNITKRLQEVTRPDGIIISEDLYNAVQRSVEAEYRNLGYLTLKNIGSAVRAFEVGKRAATPLPRSAGDRPSIAVLPLQNLGGDEEFRYFADGVVEDIIVSLAGLRELVVVSRASAQGFGSGAVDPRDAGRALGVRYVLQGTLRRSATAIRVSTALVDALSGETIFSEKCEVSHSDLFEVQDRIVERVVSRIAPNVRAAERVRALRKPPDNFTAYDHTLKALDLMSHLDRATYDEALSHLGRAMALDPEFAMPAAYAARWHCIYVAQGWAPDRAEATDRARALAAQAVHLDRQNALALAAYGHVKSYLEHDYDSALIFLDRARDMGPGQALGWALSSATLCYVGRAEEAVQHAEYALRLSPHDPDLFQYYDFISLGLYFSGRYAEALSYARRSHAERANYAPNLRLLAACSGALGDVEGARRHGQALLALEPEFALADYAARRCPVRDADYRARFIAHLRLAGLPEA</sequence>
<proteinExistence type="predicted"/>
<evidence type="ECO:0000259" key="1">
    <source>
        <dbReference type="PROSITE" id="PS50125"/>
    </source>
</evidence>
<protein>
    <recommendedName>
        <fullName evidence="1">Guanylate cyclase domain-containing protein</fullName>
    </recommendedName>
</protein>
<dbReference type="InterPro" id="IPR001054">
    <property type="entry name" value="A/G_cyclase"/>
</dbReference>
<dbReference type="Gene3D" id="3.40.50.10070">
    <property type="entry name" value="TolB, N-terminal domain"/>
    <property type="match status" value="1"/>
</dbReference>
<dbReference type="OrthoDB" id="54411at2"/>
<dbReference type="Gene3D" id="1.25.40.10">
    <property type="entry name" value="Tetratricopeptide repeat domain"/>
    <property type="match status" value="1"/>
</dbReference>
<dbReference type="InterPro" id="IPR029787">
    <property type="entry name" value="Nucleotide_cyclase"/>
</dbReference>
<dbReference type="GO" id="GO:0006171">
    <property type="term" value="P:cAMP biosynthetic process"/>
    <property type="evidence" value="ECO:0007669"/>
    <property type="project" value="TreeGrafter"/>
</dbReference>